<dbReference type="Pfam" id="PF01571">
    <property type="entry name" value="GCV_T"/>
    <property type="match status" value="1"/>
</dbReference>
<dbReference type="SUPFAM" id="SSF103025">
    <property type="entry name" value="Folate-binding domain"/>
    <property type="match status" value="1"/>
</dbReference>
<keyword evidence="5" id="KW-0808">Transferase</keyword>
<evidence type="ECO:0000259" key="3">
    <source>
        <dbReference type="Pfam" id="PF01571"/>
    </source>
</evidence>
<dbReference type="PANTHER" id="PTHR43757">
    <property type="entry name" value="AMINOMETHYLTRANSFERASE"/>
    <property type="match status" value="1"/>
</dbReference>
<dbReference type="InterPro" id="IPR029043">
    <property type="entry name" value="GcvT/YgfZ_C"/>
</dbReference>
<keyword evidence="5" id="KW-0489">Methyltransferase</keyword>
<dbReference type="FunFam" id="3.30.1360.120:FF:000021">
    <property type="entry name" value="Slr0635 protein"/>
    <property type="match status" value="1"/>
</dbReference>
<dbReference type="Gene3D" id="3.30.1360.120">
    <property type="entry name" value="Probable tRNA modification gtpase trme, domain 1"/>
    <property type="match status" value="1"/>
</dbReference>
<dbReference type="AlphaFoldDB" id="A0A1D1XN77"/>
<proteinExistence type="inferred from homology"/>
<name>A0A1D1XN77_9ARAE</name>
<feature type="domain" description="Aminomethyltransferase C-terminal" evidence="4">
    <location>
        <begin position="372"/>
        <end position="437"/>
    </location>
</feature>
<organism evidence="5">
    <name type="scientific">Anthurium amnicola</name>
    <dbReference type="NCBI Taxonomy" id="1678845"/>
    <lineage>
        <taxon>Eukaryota</taxon>
        <taxon>Viridiplantae</taxon>
        <taxon>Streptophyta</taxon>
        <taxon>Embryophyta</taxon>
        <taxon>Tracheophyta</taxon>
        <taxon>Spermatophyta</taxon>
        <taxon>Magnoliopsida</taxon>
        <taxon>Liliopsida</taxon>
        <taxon>Araceae</taxon>
        <taxon>Pothoideae</taxon>
        <taxon>Potheae</taxon>
        <taxon>Anthurium</taxon>
    </lineage>
</organism>
<keyword evidence="2" id="KW-0809">Transit peptide</keyword>
<reference evidence="5" key="1">
    <citation type="submission" date="2015-07" db="EMBL/GenBank/DDBJ databases">
        <title>Transcriptome Assembly of Anthurium amnicola.</title>
        <authorList>
            <person name="Suzuki J."/>
        </authorList>
    </citation>
    <scope>NUCLEOTIDE SEQUENCE</scope>
</reference>
<dbReference type="EMBL" id="GDJX01024107">
    <property type="protein sequence ID" value="JAT43829.1"/>
    <property type="molecule type" value="Transcribed_RNA"/>
</dbReference>
<dbReference type="GO" id="GO:0032259">
    <property type="term" value="P:methylation"/>
    <property type="evidence" value="ECO:0007669"/>
    <property type="project" value="UniProtKB-KW"/>
</dbReference>
<evidence type="ECO:0000256" key="2">
    <source>
        <dbReference type="ARBA" id="ARBA00022946"/>
    </source>
</evidence>
<dbReference type="SUPFAM" id="SSF101790">
    <property type="entry name" value="Aminomethyltransferase beta-barrel domain"/>
    <property type="match status" value="1"/>
</dbReference>
<dbReference type="InterPro" id="IPR017703">
    <property type="entry name" value="YgfZ/GCV_T_CS"/>
</dbReference>
<comment type="similarity">
    <text evidence="1">Belongs to the GcvT family.</text>
</comment>
<evidence type="ECO:0000259" key="4">
    <source>
        <dbReference type="Pfam" id="PF08669"/>
    </source>
</evidence>
<dbReference type="GO" id="GO:0008168">
    <property type="term" value="F:methyltransferase activity"/>
    <property type="evidence" value="ECO:0007669"/>
    <property type="project" value="UniProtKB-KW"/>
</dbReference>
<feature type="non-terminal residue" evidence="5">
    <location>
        <position position="1"/>
    </location>
</feature>
<sequence>FRFAILSALARSHLPSHGTAPPSPLQMEASCPPCCSRLGGAAVAASGRPRILSLSAPSRPFCGRRDAWSRSRRLRSSAAAPAAASSPSFDLPPPPIEYDDGDAHDISMFGAKDIANATIGSFADDNMALDAAFNGVAVVDLTHFSRIRVSGEDRVQFLHNQSTANFMSLAEGEGCDTVLVTPTARTIDLTHAWVMKNAIMLLVSPSTSKTITGMLSRYIFFADKVEVNDITEQTCFFVIMGPKSNQVVEALKLDDLIGQPYGTHRHYKVDGMPVTVGVGSILSNDGFSLLMTPASAESIWRNVLQLGAIPMGASGWERLRILQGRPAPGKELTNEYNVLEAGLWMTISLDKGCYKGQETISRLITYDGVKQRLWGIRLSGPVEPGSPIMLDNKKVGVLTSYALGRQDSEHVGMGYIKRQAGSAGVKVTVGKLSGTVVEVPFLCHSLQT</sequence>
<dbReference type="Pfam" id="PF08669">
    <property type="entry name" value="GCV_T_C"/>
    <property type="match status" value="1"/>
</dbReference>
<dbReference type="InterPro" id="IPR028896">
    <property type="entry name" value="GcvT/YgfZ/DmdA"/>
</dbReference>
<dbReference type="NCBIfam" id="TIGR03317">
    <property type="entry name" value="ygfZ_signature"/>
    <property type="match status" value="1"/>
</dbReference>
<dbReference type="GO" id="GO:0005739">
    <property type="term" value="C:mitochondrion"/>
    <property type="evidence" value="ECO:0007669"/>
    <property type="project" value="TreeGrafter"/>
</dbReference>
<accession>A0A1D1XN77</accession>
<gene>
    <name evidence="5" type="primary">gcvT_1</name>
    <name evidence="5" type="ORF">g.68178</name>
</gene>
<feature type="domain" description="GCVT N-terminal" evidence="3">
    <location>
        <begin position="131"/>
        <end position="351"/>
    </location>
</feature>
<dbReference type="PANTHER" id="PTHR43757:SF14">
    <property type="entry name" value="GLYCINE CLEAVAGE T-PROTEIN FAMILY"/>
    <property type="match status" value="1"/>
</dbReference>
<dbReference type="InterPro" id="IPR006222">
    <property type="entry name" value="GCVT_N"/>
</dbReference>
<dbReference type="InterPro" id="IPR027266">
    <property type="entry name" value="TrmE/GcvT-like"/>
</dbReference>
<evidence type="ECO:0000313" key="5">
    <source>
        <dbReference type="EMBL" id="JAT43829.1"/>
    </source>
</evidence>
<protein>
    <submittedName>
        <fullName evidence="5">Aminomethyltransferase</fullName>
    </submittedName>
</protein>
<dbReference type="InterPro" id="IPR013977">
    <property type="entry name" value="GcvT_C"/>
</dbReference>
<evidence type="ECO:0000256" key="1">
    <source>
        <dbReference type="ARBA" id="ARBA00008609"/>
    </source>
</evidence>